<evidence type="ECO:0000313" key="11">
    <source>
        <dbReference type="Proteomes" id="UP000000560"/>
    </source>
</evidence>
<dbReference type="InterPro" id="IPR005828">
    <property type="entry name" value="MFS_sugar_transport-like"/>
</dbReference>
<dbReference type="PRINTS" id="PR00171">
    <property type="entry name" value="SUGRTRNSPORT"/>
</dbReference>
<keyword evidence="11" id="KW-1185">Reference proteome</keyword>
<feature type="transmembrane region" description="Helical" evidence="8">
    <location>
        <begin position="325"/>
        <end position="346"/>
    </location>
</feature>
<feature type="transmembrane region" description="Helical" evidence="8">
    <location>
        <begin position="199"/>
        <end position="222"/>
    </location>
</feature>
<dbReference type="OrthoDB" id="6612291at2759"/>
<dbReference type="AlphaFoldDB" id="Q5B351"/>
<proteinExistence type="inferred from homology"/>
<dbReference type="HOGENOM" id="CLU_001265_30_3_1"/>
<accession>C8V856</accession>
<feature type="transmembrane region" description="Helical" evidence="8">
    <location>
        <begin position="111"/>
        <end position="130"/>
    </location>
</feature>
<dbReference type="RefSeq" id="XP_662633.1">
    <property type="nucleotide sequence ID" value="XM_657541.1"/>
</dbReference>
<feature type="transmembrane region" description="Helical" evidence="8">
    <location>
        <begin position="169"/>
        <end position="187"/>
    </location>
</feature>
<dbReference type="OMA" id="QMTGANV"/>
<evidence type="ECO:0000256" key="7">
    <source>
        <dbReference type="RuleBase" id="RU003346"/>
    </source>
</evidence>
<dbReference type="InterPro" id="IPR036259">
    <property type="entry name" value="MFS_trans_sf"/>
</dbReference>
<dbReference type="InParanoid" id="Q5B351"/>
<feature type="transmembrane region" description="Helical" evidence="8">
    <location>
        <begin position="78"/>
        <end position="99"/>
    </location>
</feature>
<dbReference type="PANTHER" id="PTHR48022:SF45">
    <property type="entry name" value="MAJOR FACILITATOR SUPERFAMILY (MFS) PROFILE DOMAIN-CONTAINING PROTEIN-RELATED"/>
    <property type="match status" value="1"/>
</dbReference>
<dbReference type="InterPro" id="IPR020846">
    <property type="entry name" value="MFS_dom"/>
</dbReference>
<evidence type="ECO:0000256" key="1">
    <source>
        <dbReference type="ARBA" id="ARBA00004141"/>
    </source>
</evidence>
<feature type="transmembrane region" description="Helical" evidence="8">
    <location>
        <begin position="353"/>
        <end position="376"/>
    </location>
</feature>
<protein>
    <recommendedName>
        <fullName evidence="9">Major facilitator superfamily (MFS) profile domain-containing protein</fullName>
    </recommendedName>
</protein>
<keyword evidence="3 7" id="KW-0813">Transport</keyword>
<dbReference type="InterPro" id="IPR003663">
    <property type="entry name" value="Sugar/inositol_transpt"/>
</dbReference>
<feature type="transmembrane region" description="Helical" evidence="8">
    <location>
        <begin position="423"/>
        <end position="441"/>
    </location>
</feature>
<gene>
    <name evidence="10" type="ORF">ANIA_05029</name>
</gene>
<comment type="similarity">
    <text evidence="2 7">Belongs to the major facilitator superfamily. Sugar transporter (TC 2.A.1.1) family.</text>
</comment>
<sequence>MTFMGLVGSSLATARICMILIPAFLLFGYNQSNLGGVLDYPSFTRNFPSIDTSNTKGAVKDHNATVQALSTFSYLPTASSLGTIVAVYTLGCLVGSLGVTQLGNRIGRRKSLIVSAVVATVGLVIQASSYSLGQLVVGRLVSGAGNGGVNAIVPVWQSECTQPKSRGKNVVIVGVFIASGIAAAGWVNVGLSYLEESEVAWRLPLAIPILFTLPLMTLTMTFPESPRWLISNGRREEAHAAIWALTGREESTAEMQELERVLQQTPTQERGFMDLLIPGPQRLFYRLCLAVGINFCAQMTGANVISYYGKTIFRDSLGLSGDKASLLNAGVLTWKIFAAISAYLSVDRFGRKPLFITACLGMGLSMAGLAGTVWAIENRPGSTLGASVAATFFLFLFMTFFPLGFLGANFLLGSEIAPQDLRVHLAAVGTAAHWLFNFVIAEITPVAFTTIKYRYYIVYAVIGVSASIMVYFFCPETKGRSLEEMDSLFSEPEAWWKVTACARINRHGDGNRNMNKELVLVGNEKHDVEQFETVAR</sequence>
<dbReference type="eggNOG" id="KOG0254">
    <property type="taxonomic scope" value="Eukaryota"/>
</dbReference>
<feature type="transmembrane region" description="Helical" evidence="8">
    <location>
        <begin position="283"/>
        <end position="305"/>
    </location>
</feature>
<evidence type="ECO:0000256" key="4">
    <source>
        <dbReference type="ARBA" id="ARBA00022692"/>
    </source>
</evidence>
<organism evidence="10 11">
    <name type="scientific">Emericella nidulans (strain FGSC A4 / ATCC 38163 / CBS 112.46 / NRRL 194 / M139)</name>
    <name type="common">Aspergillus nidulans</name>
    <dbReference type="NCBI Taxonomy" id="227321"/>
    <lineage>
        <taxon>Eukaryota</taxon>
        <taxon>Fungi</taxon>
        <taxon>Dikarya</taxon>
        <taxon>Ascomycota</taxon>
        <taxon>Pezizomycotina</taxon>
        <taxon>Eurotiomycetes</taxon>
        <taxon>Eurotiomycetidae</taxon>
        <taxon>Eurotiales</taxon>
        <taxon>Aspergillaceae</taxon>
        <taxon>Aspergillus</taxon>
        <taxon>Aspergillus subgen. Nidulantes</taxon>
    </lineage>
</organism>
<dbReference type="GO" id="GO:0005351">
    <property type="term" value="F:carbohydrate:proton symporter activity"/>
    <property type="evidence" value="ECO:0000318"/>
    <property type="project" value="GO_Central"/>
</dbReference>
<dbReference type="Proteomes" id="UP000000560">
    <property type="component" value="Chromosome III"/>
</dbReference>
<keyword evidence="6 8" id="KW-0472">Membrane</keyword>
<evidence type="ECO:0000256" key="8">
    <source>
        <dbReference type="SAM" id="Phobius"/>
    </source>
</evidence>
<dbReference type="GeneID" id="2872827"/>
<dbReference type="GO" id="GO:0016020">
    <property type="term" value="C:membrane"/>
    <property type="evidence" value="ECO:0000318"/>
    <property type="project" value="GO_Central"/>
</dbReference>
<dbReference type="EMBL" id="BN001303">
    <property type="protein sequence ID" value="CBF76247.1"/>
    <property type="molecule type" value="Genomic_DNA"/>
</dbReference>
<name>Q5B351_EMENI</name>
<feature type="transmembrane region" description="Helical" evidence="8">
    <location>
        <begin position="453"/>
        <end position="474"/>
    </location>
</feature>
<evidence type="ECO:0000256" key="3">
    <source>
        <dbReference type="ARBA" id="ARBA00022448"/>
    </source>
</evidence>
<evidence type="ECO:0000256" key="2">
    <source>
        <dbReference type="ARBA" id="ARBA00010992"/>
    </source>
</evidence>
<accession>Q5B351</accession>
<feature type="transmembrane region" description="Helical" evidence="8">
    <location>
        <begin position="12"/>
        <end position="29"/>
    </location>
</feature>
<evidence type="ECO:0000256" key="5">
    <source>
        <dbReference type="ARBA" id="ARBA00022989"/>
    </source>
</evidence>
<evidence type="ECO:0000259" key="9">
    <source>
        <dbReference type="PROSITE" id="PS50850"/>
    </source>
</evidence>
<dbReference type="GO" id="GO:0008643">
    <property type="term" value="P:carbohydrate transport"/>
    <property type="evidence" value="ECO:0000318"/>
    <property type="project" value="GO_Central"/>
</dbReference>
<evidence type="ECO:0000256" key="6">
    <source>
        <dbReference type="ARBA" id="ARBA00023136"/>
    </source>
</evidence>
<dbReference type="SUPFAM" id="SSF103473">
    <property type="entry name" value="MFS general substrate transporter"/>
    <property type="match status" value="1"/>
</dbReference>
<reference evidence="11" key="1">
    <citation type="journal article" date="2005" name="Nature">
        <title>Sequencing of Aspergillus nidulans and comparative analysis with A. fumigatus and A. oryzae.</title>
        <authorList>
            <person name="Galagan J.E."/>
            <person name="Calvo S.E."/>
            <person name="Cuomo C."/>
            <person name="Ma L.J."/>
            <person name="Wortman J.R."/>
            <person name="Batzoglou S."/>
            <person name="Lee S.I."/>
            <person name="Basturkmen M."/>
            <person name="Spevak C.C."/>
            <person name="Clutterbuck J."/>
            <person name="Kapitonov V."/>
            <person name="Jurka J."/>
            <person name="Scazzocchio C."/>
            <person name="Farman M."/>
            <person name="Butler J."/>
            <person name="Purcell S."/>
            <person name="Harris S."/>
            <person name="Braus G.H."/>
            <person name="Draht O."/>
            <person name="Busch S."/>
            <person name="D'Enfert C."/>
            <person name="Bouchier C."/>
            <person name="Goldman G.H."/>
            <person name="Bell-Pedersen D."/>
            <person name="Griffiths-Jones S."/>
            <person name="Doonan J.H."/>
            <person name="Yu J."/>
            <person name="Vienken K."/>
            <person name="Pain A."/>
            <person name="Freitag M."/>
            <person name="Selker E.U."/>
            <person name="Archer D.B."/>
            <person name="Penalva M.A."/>
            <person name="Oakley B.R."/>
            <person name="Momany M."/>
            <person name="Tanaka T."/>
            <person name="Kumagai T."/>
            <person name="Asai K."/>
            <person name="Machida M."/>
            <person name="Nierman W.C."/>
            <person name="Denning D.W."/>
            <person name="Caddick M."/>
            <person name="Hynes M."/>
            <person name="Paoletti M."/>
            <person name="Fischer R."/>
            <person name="Miller B."/>
            <person name="Dyer P."/>
            <person name="Sachs M.S."/>
            <person name="Osmani S.A."/>
            <person name="Birren B.W."/>
        </authorList>
    </citation>
    <scope>NUCLEOTIDE SEQUENCE [LARGE SCALE GENOMIC DNA]</scope>
    <source>
        <strain evidence="11">FGSC A4 / ATCC 38163 / CBS 112.46 / NRRL 194 / M139</strain>
    </source>
</reference>
<keyword evidence="5 8" id="KW-1133">Transmembrane helix</keyword>
<evidence type="ECO:0000313" key="10">
    <source>
        <dbReference type="EMBL" id="CBF76247.1"/>
    </source>
</evidence>
<reference evidence="11" key="2">
    <citation type="journal article" date="2009" name="Fungal Genet. Biol.">
        <title>The 2008 update of the Aspergillus nidulans genome annotation: a community effort.</title>
        <authorList>
            <person name="Wortman J.R."/>
            <person name="Gilsenan J.M."/>
            <person name="Joardar V."/>
            <person name="Deegan J."/>
            <person name="Clutterbuck J."/>
            <person name="Andersen M.R."/>
            <person name="Archer D."/>
            <person name="Bencina M."/>
            <person name="Braus G."/>
            <person name="Coutinho P."/>
            <person name="von Dohren H."/>
            <person name="Doonan J."/>
            <person name="Driessen A.J."/>
            <person name="Durek P."/>
            <person name="Espeso E."/>
            <person name="Fekete E."/>
            <person name="Flipphi M."/>
            <person name="Estrada C.G."/>
            <person name="Geysens S."/>
            <person name="Goldman G."/>
            <person name="de Groot P.W."/>
            <person name="Hansen K."/>
            <person name="Harris S.D."/>
            <person name="Heinekamp T."/>
            <person name="Helmstaedt K."/>
            <person name="Henrissat B."/>
            <person name="Hofmann G."/>
            <person name="Homan T."/>
            <person name="Horio T."/>
            <person name="Horiuchi H."/>
            <person name="James S."/>
            <person name="Jones M."/>
            <person name="Karaffa L."/>
            <person name="Karanyi Z."/>
            <person name="Kato M."/>
            <person name="Keller N."/>
            <person name="Kelly D.E."/>
            <person name="Kiel J.A."/>
            <person name="Kim J.M."/>
            <person name="van der Klei I.J."/>
            <person name="Klis F.M."/>
            <person name="Kovalchuk A."/>
            <person name="Krasevec N."/>
            <person name="Kubicek C.P."/>
            <person name="Liu B."/>
            <person name="Maccabe A."/>
            <person name="Meyer V."/>
            <person name="Mirabito P."/>
            <person name="Miskei M."/>
            <person name="Mos M."/>
            <person name="Mullins J."/>
            <person name="Nelson D.R."/>
            <person name="Nielsen J."/>
            <person name="Oakley B.R."/>
            <person name="Osmani S.A."/>
            <person name="Pakula T."/>
            <person name="Paszewski A."/>
            <person name="Paulsen I."/>
            <person name="Pilsyk S."/>
            <person name="Pocsi I."/>
            <person name="Punt P.J."/>
            <person name="Ram A.F."/>
            <person name="Ren Q."/>
            <person name="Robellet X."/>
            <person name="Robson G."/>
            <person name="Seiboth B."/>
            <person name="van Solingen P."/>
            <person name="Specht T."/>
            <person name="Sun J."/>
            <person name="Taheri-Talesh N."/>
            <person name="Takeshita N."/>
            <person name="Ussery D."/>
            <person name="vanKuyk P.A."/>
            <person name="Visser H."/>
            <person name="van de Vondervoort P.J."/>
            <person name="de Vries R.P."/>
            <person name="Walton J."/>
            <person name="Xiang X."/>
            <person name="Xiong Y."/>
            <person name="Zeng A.P."/>
            <person name="Brandt B.W."/>
            <person name="Cornell M.J."/>
            <person name="van den Hondel C.A."/>
            <person name="Visser J."/>
            <person name="Oliver S.G."/>
            <person name="Turner G."/>
        </authorList>
    </citation>
    <scope>GENOME REANNOTATION</scope>
    <source>
        <strain evidence="11">FGSC A4 / ATCC 38163 / CBS 112.46 / NRRL 194 / M139</strain>
    </source>
</reference>
<dbReference type="InterPro" id="IPR050360">
    <property type="entry name" value="MFS_Sugar_Transporters"/>
</dbReference>
<feature type="transmembrane region" description="Helical" evidence="8">
    <location>
        <begin position="388"/>
        <end position="411"/>
    </location>
</feature>
<comment type="subcellular location">
    <subcellularLocation>
        <location evidence="1">Membrane</location>
        <topology evidence="1">Multi-pass membrane protein</topology>
    </subcellularLocation>
</comment>
<dbReference type="Pfam" id="PF00083">
    <property type="entry name" value="Sugar_tr"/>
    <property type="match status" value="1"/>
</dbReference>
<dbReference type="KEGG" id="ani:ANIA_05029"/>
<dbReference type="Gene3D" id="1.20.1250.20">
    <property type="entry name" value="MFS general substrate transporter like domains"/>
    <property type="match status" value="1"/>
</dbReference>
<feature type="domain" description="Major facilitator superfamily (MFS) profile" evidence="9">
    <location>
        <begin position="16"/>
        <end position="478"/>
    </location>
</feature>
<dbReference type="NCBIfam" id="TIGR00879">
    <property type="entry name" value="SP"/>
    <property type="match status" value="1"/>
</dbReference>
<dbReference type="PANTHER" id="PTHR48022">
    <property type="entry name" value="PLASTIDIC GLUCOSE TRANSPORTER 4"/>
    <property type="match status" value="1"/>
</dbReference>
<dbReference type="PROSITE" id="PS50850">
    <property type="entry name" value="MFS"/>
    <property type="match status" value="1"/>
</dbReference>
<keyword evidence="4 8" id="KW-0812">Transmembrane</keyword>